<dbReference type="Gene3D" id="1.25.40.20">
    <property type="entry name" value="Ankyrin repeat-containing domain"/>
    <property type="match status" value="3"/>
</dbReference>
<sequence>MWFVMESAQTSYEQSERLIRTISNLRTFSTANDDVEQLLDAGADVNGLHGTLLPLQCACMVNDQYCIQLLLERGALVNAVDGYGRTALHYAAERDECCAEALIQNGANVNACDGNNNTPLHWAAYKNNVECVKMLLQAGARVDAVDYNLDTPLSWAARRGNLEVIQILLNYNADASHRNAKGHTPLMRAASIVASGLETAVDDACLQLLIRASGQFDARNNSGELVSELARDNKVRETLMPLCTNPLPLSGLCRARIRRCLGTCYLPNVVPKLPIPQQMHRFVLLYR</sequence>
<dbReference type="Proteomes" id="UP001374579">
    <property type="component" value="Unassembled WGS sequence"/>
</dbReference>
<comment type="caution">
    <text evidence="5">The sequence shown here is derived from an EMBL/GenBank/DDBJ whole genome shotgun (WGS) entry which is preliminary data.</text>
</comment>
<dbReference type="SMART" id="SM00969">
    <property type="entry name" value="SOCS_box"/>
    <property type="match status" value="1"/>
</dbReference>
<keyword evidence="1" id="KW-0677">Repeat</keyword>
<name>A0AAN9GLD8_9CAEN</name>
<dbReference type="AlphaFoldDB" id="A0AAN9GLD8"/>
<feature type="repeat" description="ANK" evidence="3">
    <location>
        <begin position="148"/>
        <end position="180"/>
    </location>
</feature>
<feature type="repeat" description="ANK" evidence="3">
    <location>
        <begin position="83"/>
        <end position="114"/>
    </location>
</feature>
<dbReference type="PROSITE" id="PS50088">
    <property type="entry name" value="ANK_REPEAT"/>
    <property type="match status" value="3"/>
</dbReference>
<dbReference type="InterPro" id="IPR036770">
    <property type="entry name" value="Ankyrin_rpt-contain_sf"/>
</dbReference>
<proteinExistence type="predicted"/>
<dbReference type="PROSITE" id="PS50297">
    <property type="entry name" value="ANK_REP_REGION"/>
    <property type="match status" value="2"/>
</dbReference>
<dbReference type="Pfam" id="PF07525">
    <property type="entry name" value="SOCS_box"/>
    <property type="match status" value="1"/>
</dbReference>
<dbReference type="InterPro" id="IPR036036">
    <property type="entry name" value="SOCS_box-like_dom_sf"/>
</dbReference>
<dbReference type="EMBL" id="JBAMIC010000002">
    <property type="protein sequence ID" value="KAK7112414.1"/>
    <property type="molecule type" value="Genomic_DNA"/>
</dbReference>
<dbReference type="Pfam" id="PF12796">
    <property type="entry name" value="Ank_2"/>
    <property type="match status" value="2"/>
</dbReference>
<accession>A0AAN9GLD8</accession>
<dbReference type="Gene3D" id="1.10.750.20">
    <property type="entry name" value="SOCS box"/>
    <property type="match status" value="1"/>
</dbReference>
<dbReference type="PANTHER" id="PTHR24134:SF9">
    <property type="entry name" value="ANKYRIN REPEAT AND SOCS BOX PROTEIN 8"/>
    <property type="match status" value="1"/>
</dbReference>
<keyword evidence="2 3" id="KW-0040">ANK repeat</keyword>
<dbReference type="PANTHER" id="PTHR24134">
    <property type="entry name" value="ANKYRIN REPEAT-CONTAINING PROTEIN DDB_G0279043"/>
    <property type="match status" value="1"/>
</dbReference>
<evidence type="ECO:0000256" key="1">
    <source>
        <dbReference type="ARBA" id="ARBA00022737"/>
    </source>
</evidence>
<evidence type="ECO:0000256" key="3">
    <source>
        <dbReference type="PROSITE-ProRule" id="PRU00023"/>
    </source>
</evidence>
<gene>
    <name evidence="5" type="ORF">V1264_011877</name>
</gene>
<evidence type="ECO:0000313" key="6">
    <source>
        <dbReference type="Proteomes" id="UP001374579"/>
    </source>
</evidence>
<dbReference type="GO" id="GO:0035556">
    <property type="term" value="P:intracellular signal transduction"/>
    <property type="evidence" value="ECO:0007669"/>
    <property type="project" value="InterPro"/>
</dbReference>
<dbReference type="SUPFAM" id="SSF158235">
    <property type="entry name" value="SOCS box-like"/>
    <property type="match status" value="1"/>
</dbReference>
<dbReference type="SMART" id="SM00248">
    <property type="entry name" value="ANK"/>
    <property type="match status" value="5"/>
</dbReference>
<evidence type="ECO:0000256" key="2">
    <source>
        <dbReference type="ARBA" id="ARBA00023043"/>
    </source>
</evidence>
<dbReference type="FunFam" id="1.10.750.20:FF:000001">
    <property type="entry name" value="Ankyrin repeat and SOCS box containing 1"/>
    <property type="match status" value="1"/>
</dbReference>
<reference evidence="5 6" key="1">
    <citation type="submission" date="2024-02" db="EMBL/GenBank/DDBJ databases">
        <title>Chromosome-scale genome assembly of the rough periwinkle Littorina saxatilis.</title>
        <authorList>
            <person name="De Jode A."/>
            <person name="Faria R."/>
            <person name="Formenti G."/>
            <person name="Sims Y."/>
            <person name="Smith T.P."/>
            <person name="Tracey A."/>
            <person name="Wood J.M.D."/>
            <person name="Zagrodzka Z.B."/>
            <person name="Johannesson K."/>
            <person name="Butlin R.K."/>
            <person name="Leder E.H."/>
        </authorList>
    </citation>
    <scope>NUCLEOTIDE SEQUENCE [LARGE SCALE GENOMIC DNA]</scope>
    <source>
        <strain evidence="5">Snail1</strain>
        <tissue evidence="5">Muscle</tissue>
    </source>
</reference>
<evidence type="ECO:0000259" key="4">
    <source>
        <dbReference type="PROSITE" id="PS50225"/>
    </source>
</evidence>
<dbReference type="SUPFAM" id="SSF48403">
    <property type="entry name" value="Ankyrin repeat"/>
    <property type="match status" value="1"/>
</dbReference>
<feature type="domain" description="SOCS box" evidence="4">
    <location>
        <begin position="234"/>
        <end position="287"/>
    </location>
</feature>
<organism evidence="5 6">
    <name type="scientific">Littorina saxatilis</name>
    <dbReference type="NCBI Taxonomy" id="31220"/>
    <lineage>
        <taxon>Eukaryota</taxon>
        <taxon>Metazoa</taxon>
        <taxon>Spiralia</taxon>
        <taxon>Lophotrochozoa</taxon>
        <taxon>Mollusca</taxon>
        <taxon>Gastropoda</taxon>
        <taxon>Caenogastropoda</taxon>
        <taxon>Littorinimorpha</taxon>
        <taxon>Littorinoidea</taxon>
        <taxon>Littorinidae</taxon>
        <taxon>Littorina</taxon>
    </lineage>
</organism>
<evidence type="ECO:0000313" key="5">
    <source>
        <dbReference type="EMBL" id="KAK7112414.1"/>
    </source>
</evidence>
<protein>
    <recommendedName>
        <fullName evidence="4">SOCS box domain-containing protein</fullName>
    </recommendedName>
</protein>
<keyword evidence="6" id="KW-1185">Reference proteome</keyword>
<dbReference type="InterPro" id="IPR001496">
    <property type="entry name" value="SOCS_box"/>
</dbReference>
<dbReference type="PROSITE" id="PS50225">
    <property type="entry name" value="SOCS"/>
    <property type="match status" value="1"/>
</dbReference>
<dbReference type="CDD" id="cd03716">
    <property type="entry name" value="SOCS_ASB_like"/>
    <property type="match status" value="1"/>
</dbReference>
<feature type="repeat" description="ANK" evidence="3">
    <location>
        <begin position="115"/>
        <end position="147"/>
    </location>
</feature>
<dbReference type="InterPro" id="IPR002110">
    <property type="entry name" value="Ankyrin_rpt"/>
</dbReference>